<evidence type="ECO:0000256" key="1">
    <source>
        <dbReference type="ARBA" id="ARBA00022723"/>
    </source>
</evidence>
<reference evidence="4" key="1">
    <citation type="submission" date="2020-11" db="EMBL/GenBank/DDBJ databases">
        <authorList>
            <person name="Tran Van P."/>
        </authorList>
    </citation>
    <scope>NUCLEOTIDE SEQUENCE</scope>
</reference>
<organism evidence="4">
    <name type="scientific">Notodromas monacha</name>
    <dbReference type="NCBI Taxonomy" id="399045"/>
    <lineage>
        <taxon>Eukaryota</taxon>
        <taxon>Metazoa</taxon>
        <taxon>Ecdysozoa</taxon>
        <taxon>Arthropoda</taxon>
        <taxon>Crustacea</taxon>
        <taxon>Oligostraca</taxon>
        <taxon>Ostracoda</taxon>
        <taxon>Podocopa</taxon>
        <taxon>Podocopida</taxon>
        <taxon>Cypridocopina</taxon>
        <taxon>Cypridoidea</taxon>
        <taxon>Cyprididae</taxon>
        <taxon>Notodromas</taxon>
    </lineage>
</organism>
<gene>
    <name evidence="4" type="ORF">NMOB1V02_LOCUS13080</name>
</gene>
<dbReference type="Gene3D" id="1.10.1410.10">
    <property type="match status" value="1"/>
</dbReference>
<proteinExistence type="predicted"/>
<dbReference type="EMBL" id="OA897484">
    <property type="protein sequence ID" value="CAD7285478.1"/>
    <property type="molecule type" value="Genomic_DNA"/>
</dbReference>
<dbReference type="Proteomes" id="UP000678499">
    <property type="component" value="Unassembled WGS sequence"/>
</dbReference>
<evidence type="ECO:0000313" key="4">
    <source>
        <dbReference type="EMBL" id="CAD7285478.1"/>
    </source>
</evidence>
<sequence>LGVLLLEMFEYFAHKFDFRKYGIDALTGELVRKQIPSGVLYIVNPIKPNENIASATNSFPILLGSFKWIFAELHTSVLRGSNGGIQQGILGKLLGFTEEELKGRELHERLFHRRVFGPV</sequence>
<dbReference type="Pfam" id="PF03828">
    <property type="entry name" value="PAP_assoc"/>
    <property type="match status" value="1"/>
</dbReference>
<dbReference type="EMBL" id="CAJPEX010015447">
    <property type="protein sequence ID" value="CAG0925630.1"/>
    <property type="molecule type" value="Genomic_DNA"/>
</dbReference>
<dbReference type="AlphaFoldDB" id="A0A7R9C3U0"/>
<dbReference type="GO" id="GO:0046872">
    <property type="term" value="F:metal ion binding"/>
    <property type="evidence" value="ECO:0007669"/>
    <property type="project" value="UniProtKB-KW"/>
</dbReference>
<dbReference type="InterPro" id="IPR002058">
    <property type="entry name" value="PAP_assoc"/>
</dbReference>
<accession>A0A7R9C3U0</accession>
<evidence type="ECO:0000259" key="3">
    <source>
        <dbReference type="Pfam" id="PF03828"/>
    </source>
</evidence>
<dbReference type="SUPFAM" id="SSF81631">
    <property type="entry name" value="PAP/OAS1 substrate-binding domain"/>
    <property type="match status" value="1"/>
</dbReference>
<name>A0A7R9C3U0_9CRUS</name>
<keyword evidence="2" id="KW-0460">Magnesium</keyword>
<keyword evidence="1" id="KW-0479">Metal-binding</keyword>
<keyword evidence="5" id="KW-1185">Reference proteome</keyword>
<dbReference type="OrthoDB" id="273917at2759"/>
<protein>
    <recommendedName>
        <fullName evidence="3">PAP-associated domain-containing protein</fullName>
    </recommendedName>
</protein>
<feature type="non-terminal residue" evidence="4">
    <location>
        <position position="1"/>
    </location>
</feature>
<evidence type="ECO:0000313" key="5">
    <source>
        <dbReference type="Proteomes" id="UP000678499"/>
    </source>
</evidence>
<feature type="domain" description="PAP-associated" evidence="3">
    <location>
        <begin position="1"/>
        <end position="34"/>
    </location>
</feature>
<evidence type="ECO:0000256" key="2">
    <source>
        <dbReference type="ARBA" id="ARBA00022842"/>
    </source>
</evidence>